<dbReference type="PANTHER" id="PTHR30269:SF0">
    <property type="entry name" value="MEMBRANE TRANSPORTER PROTEIN YFCA-RELATED"/>
    <property type="match status" value="1"/>
</dbReference>
<keyword evidence="5 8" id="KW-0812">Transmembrane</keyword>
<dbReference type="InterPro" id="IPR052017">
    <property type="entry name" value="TSUP"/>
</dbReference>
<keyword evidence="6 8" id="KW-1133">Transmembrane helix</keyword>
<dbReference type="PANTHER" id="PTHR30269">
    <property type="entry name" value="TRANSMEMBRANE PROTEIN YFCA"/>
    <property type="match status" value="1"/>
</dbReference>
<keyword evidence="7 8" id="KW-0472">Membrane</keyword>
<gene>
    <name evidence="9" type="ORF">KCG34_03290</name>
</gene>
<evidence type="ECO:0000256" key="2">
    <source>
        <dbReference type="ARBA" id="ARBA00009142"/>
    </source>
</evidence>
<evidence type="ECO:0000256" key="5">
    <source>
        <dbReference type="ARBA" id="ARBA00022692"/>
    </source>
</evidence>
<dbReference type="KEGG" id="caul:KCG34_03290"/>
<dbReference type="Proteomes" id="UP000676409">
    <property type="component" value="Chromosome"/>
</dbReference>
<feature type="transmembrane region" description="Helical" evidence="8">
    <location>
        <begin position="171"/>
        <end position="190"/>
    </location>
</feature>
<evidence type="ECO:0000313" key="9">
    <source>
        <dbReference type="EMBL" id="QUD88927.1"/>
    </source>
</evidence>
<organism evidence="9 10">
    <name type="scientific">Phenylobacterium montanum</name>
    <dbReference type="NCBI Taxonomy" id="2823693"/>
    <lineage>
        <taxon>Bacteria</taxon>
        <taxon>Pseudomonadati</taxon>
        <taxon>Pseudomonadota</taxon>
        <taxon>Alphaproteobacteria</taxon>
        <taxon>Caulobacterales</taxon>
        <taxon>Caulobacteraceae</taxon>
        <taxon>Phenylobacterium</taxon>
    </lineage>
</organism>
<dbReference type="InterPro" id="IPR002781">
    <property type="entry name" value="TM_pro_TauE-like"/>
</dbReference>
<evidence type="ECO:0000256" key="6">
    <source>
        <dbReference type="ARBA" id="ARBA00022989"/>
    </source>
</evidence>
<proteinExistence type="inferred from homology"/>
<evidence type="ECO:0000256" key="3">
    <source>
        <dbReference type="ARBA" id="ARBA00022448"/>
    </source>
</evidence>
<feature type="transmembrane region" description="Helical" evidence="8">
    <location>
        <begin position="196"/>
        <end position="217"/>
    </location>
</feature>
<evidence type="ECO:0000256" key="4">
    <source>
        <dbReference type="ARBA" id="ARBA00022475"/>
    </source>
</evidence>
<keyword evidence="10" id="KW-1185">Reference proteome</keyword>
<dbReference type="RefSeq" id="WP_211938977.1">
    <property type="nucleotide sequence ID" value="NZ_CP073078.1"/>
</dbReference>
<comment type="similarity">
    <text evidence="2 8">Belongs to the 4-toluene sulfonate uptake permease (TSUP) (TC 2.A.102) family.</text>
</comment>
<accession>A0A975G1N3</accession>
<evidence type="ECO:0000256" key="1">
    <source>
        <dbReference type="ARBA" id="ARBA00004651"/>
    </source>
</evidence>
<dbReference type="GO" id="GO:0005886">
    <property type="term" value="C:plasma membrane"/>
    <property type="evidence" value="ECO:0007669"/>
    <property type="project" value="UniProtKB-SubCell"/>
</dbReference>
<feature type="transmembrane region" description="Helical" evidence="8">
    <location>
        <begin position="97"/>
        <end position="116"/>
    </location>
</feature>
<evidence type="ECO:0000256" key="7">
    <source>
        <dbReference type="ARBA" id="ARBA00023136"/>
    </source>
</evidence>
<feature type="transmembrane region" description="Helical" evidence="8">
    <location>
        <begin position="69"/>
        <end position="90"/>
    </location>
</feature>
<dbReference type="AlphaFoldDB" id="A0A975G1N3"/>
<comment type="subcellular location">
    <subcellularLocation>
        <location evidence="1 8">Cell membrane</location>
        <topology evidence="1 8">Multi-pass membrane protein</topology>
    </subcellularLocation>
</comment>
<keyword evidence="3" id="KW-0813">Transport</keyword>
<evidence type="ECO:0000313" key="10">
    <source>
        <dbReference type="Proteomes" id="UP000676409"/>
    </source>
</evidence>
<reference evidence="9" key="1">
    <citation type="submission" date="2021-04" db="EMBL/GenBank/DDBJ databases">
        <title>The complete genome sequence of Caulobacter sp. S6.</title>
        <authorList>
            <person name="Tang Y."/>
            <person name="Ouyang W."/>
            <person name="Liu Q."/>
            <person name="Huang B."/>
            <person name="Guo Z."/>
            <person name="Lei P."/>
        </authorList>
    </citation>
    <scope>NUCLEOTIDE SEQUENCE</scope>
    <source>
        <strain evidence="9">S6</strain>
    </source>
</reference>
<feature type="transmembrane region" description="Helical" evidence="8">
    <location>
        <begin position="136"/>
        <end position="159"/>
    </location>
</feature>
<feature type="transmembrane region" description="Helical" evidence="8">
    <location>
        <begin position="224"/>
        <end position="242"/>
    </location>
</feature>
<evidence type="ECO:0000256" key="8">
    <source>
        <dbReference type="RuleBase" id="RU363041"/>
    </source>
</evidence>
<sequence>MLLGLFLVAAWAGTQNALAGGGSFVTLPALMLSGLDARAANIASTLALFPGQCATGWVGRKMVSGVNGLSFKALSLISLAGGAVGAVLLLSTPSPFFARLVPWLVLMATGLFAYGSFGPRRHAAEGGLDPRLAGGIQFLIAIYGGYFGGGIGFLMLAALTAAGLAVRTAGATKNVLASVMNAAAVAVFLFTPGVPWLRVGVVSAGAIAGGYGGALLLQKVDERLIRGFVVVLGLALTVGLFLRQPHG</sequence>
<name>A0A975G1N3_9CAUL</name>
<protein>
    <recommendedName>
        <fullName evidence="8">Probable membrane transporter protein</fullName>
    </recommendedName>
</protein>
<dbReference type="Pfam" id="PF01925">
    <property type="entry name" value="TauE"/>
    <property type="match status" value="1"/>
</dbReference>
<keyword evidence="4 8" id="KW-1003">Cell membrane</keyword>
<dbReference type="EMBL" id="CP073078">
    <property type="protein sequence ID" value="QUD88927.1"/>
    <property type="molecule type" value="Genomic_DNA"/>
</dbReference>